<evidence type="ECO:0000256" key="2">
    <source>
        <dbReference type="ARBA" id="ARBA00022692"/>
    </source>
</evidence>
<dbReference type="EMBL" id="BMJJ01000007">
    <property type="protein sequence ID" value="GGD25550.1"/>
    <property type="molecule type" value="Genomic_DNA"/>
</dbReference>
<reference evidence="6" key="2">
    <citation type="submission" date="2020-09" db="EMBL/GenBank/DDBJ databases">
        <authorList>
            <person name="Sun Q."/>
            <person name="Zhou Y."/>
        </authorList>
    </citation>
    <scope>NUCLEOTIDE SEQUENCE</scope>
    <source>
        <strain evidence="6">CGMCC 1.15493</strain>
    </source>
</reference>
<feature type="transmembrane region" description="Helical" evidence="5">
    <location>
        <begin position="6"/>
        <end position="25"/>
    </location>
</feature>
<feature type="transmembrane region" description="Helical" evidence="5">
    <location>
        <begin position="126"/>
        <end position="150"/>
    </location>
</feature>
<feature type="transmembrane region" description="Helical" evidence="5">
    <location>
        <begin position="70"/>
        <end position="90"/>
    </location>
</feature>
<dbReference type="Gene3D" id="1.20.120.1630">
    <property type="match status" value="1"/>
</dbReference>
<keyword evidence="2 5" id="KW-0812">Transmembrane</keyword>
<keyword evidence="7" id="KW-1185">Reference proteome</keyword>
<dbReference type="AlphaFoldDB" id="A0A917DBC3"/>
<dbReference type="Proteomes" id="UP000613160">
    <property type="component" value="Unassembled WGS sequence"/>
</dbReference>
<evidence type="ECO:0000313" key="6">
    <source>
        <dbReference type="EMBL" id="GGD25550.1"/>
    </source>
</evidence>
<dbReference type="Pfam" id="PF04191">
    <property type="entry name" value="PEMT"/>
    <property type="match status" value="1"/>
</dbReference>
<protein>
    <recommendedName>
        <fullName evidence="8">Isoprenylcysteine carboxylmethyltransferase family protein</fullName>
    </recommendedName>
</protein>
<evidence type="ECO:0008006" key="8">
    <source>
        <dbReference type="Google" id="ProtNLM"/>
    </source>
</evidence>
<evidence type="ECO:0000256" key="5">
    <source>
        <dbReference type="SAM" id="Phobius"/>
    </source>
</evidence>
<sequence length="188" mass="20636">MDNFSALILVASAALIAAHGVVMRLRQAKREAVSAARRPSMHVSPSWLFVWSALVAACLEWWLPTSRALTPLWFWLATGVALAATAEGFMRSAGRTLQRHATTQDAARVADVLVDEGLFGATRNPIYLGMLLLFLGVAVAAGSLWALALLPGYFLALHLLVVRPEEAALRQRFGERYQRYAAAVPRYF</sequence>
<feature type="transmembrane region" description="Helical" evidence="5">
    <location>
        <begin position="46"/>
        <end position="64"/>
    </location>
</feature>
<dbReference type="RefSeq" id="WP_188852195.1">
    <property type="nucleotide sequence ID" value="NZ_BMJJ01000007.1"/>
</dbReference>
<dbReference type="PANTHER" id="PTHR12714:SF24">
    <property type="entry name" value="SLR1182 PROTEIN"/>
    <property type="match status" value="1"/>
</dbReference>
<dbReference type="GO" id="GO:0012505">
    <property type="term" value="C:endomembrane system"/>
    <property type="evidence" value="ECO:0007669"/>
    <property type="project" value="UniProtKB-SubCell"/>
</dbReference>
<comment type="caution">
    <text evidence="6">The sequence shown here is derived from an EMBL/GenBank/DDBJ whole genome shotgun (WGS) entry which is preliminary data.</text>
</comment>
<keyword evidence="4 5" id="KW-0472">Membrane</keyword>
<evidence type="ECO:0000313" key="7">
    <source>
        <dbReference type="Proteomes" id="UP000613160"/>
    </source>
</evidence>
<organism evidence="6 7">
    <name type="scientific">Aureimonas glaciei</name>
    <dbReference type="NCBI Taxonomy" id="1776957"/>
    <lineage>
        <taxon>Bacteria</taxon>
        <taxon>Pseudomonadati</taxon>
        <taxon>Pseudomonadota</taxon>
        <taxon>Alphaproteobacteria</taxon>
        <taxon>Hyphomicrobiales</taxon>
        <taxon>Aurantimonadaceae</taxon>
        <taxon>Aureimonas</taxon>
    </lineage>
</organism>
<dbReference type="InterPro" id="IPR007318">
    <property type="entry name" value="Phopholipid_MeTrfase"/>
</dbReference>
<comment type="subcellular location">
    <subcellularLocation>
        <location evidence="1">Endomembrane system</location>
        <topology evidence="1">Multi-pass membrane protein</topology>
    </subcellularLocation>
</comment>
<reference evidence="6" key="1">
    <citation type="journal article" date="2014" name="Int. J. Syst. Evol. Microbiol.">
        <title>Complete genome sequence of Corynebacterium casei LMG S-19264T (=DSM 44701T), isolated from a smear-ripened cheese.</title>
        <authorList>
            <consortium name="US DOE Joint Genome Institute (JGI-PGF)"/>
            <person name="Walter F."/>
            <person name="Albersmeier A."/>
            <person name="Kalinowski J."/>
            <person name="Ruckert C."/>
        </authorList>
    </citation>
    <scope>NUCLEOTIDE SEQUENCE</scope>
    <source>
        <strain evidence="6">CGMCC 1.15493</strain>
    </source>
</reference>
<gene>
    <name evidence="6" type="ORF">GCM10011335_30580</name>
</gene>
<evidence type="ECO:0000256" key="3">
    <source>
        <dbReference type="ARBA" id="ARBA00022989"/>
    </source>
</evidence>
<keyword evidence="3 5" id="KW-1133">Transmembrane helix</keyword>
<dbReference type="PANTHER" id="PTHR12714">
    <property type="entry name" value="PROTEIN-S ISOPRENYLCYSTEINE O-METHYLTRANSFERASE"/>
    <property type="match status" value="1"/>
</dbReference>
<accession>A0A917DBC3</accession>
<dbReference type="GO" id="GO:0016740">
    <property type="term" value="F:transferase activity"/>
    <property type="evidence" value="ECO:0007669"/>
    <property type="project" value="UniProtKB-ARBA"/>
</dbReference>
<evidence type="ECO:0000256" key="1">
    <source>
        <dbReference type="ARBA" id="ARBA00004127"/>
    </source>
</evidence>
<name>A0A917DBC3_9HYPH</name>
<evidence type="ECO:0000256" key="4">
    <source>
        <dbReference type="ARBA" id="ARBA00023136"/>
    </source>
</evidence>
<proteinExistence type="predicted"/>